<dbReference type="InterPro" id="IPR036180">
    <property type="entry name" value="Gelsolin-like_dom_sf"/>
</dbReference>
<dbReference type="PANTHER" id="PTHR11141">
    <property type="entry name" value="PROTEIN TRANSPORT PROTEIN SEC23"/>
    <property type="match status" value="1"/>
</dbReference>
<dbReference type="GO" id="GO:0030127">
    <property type="term" value="C:COPII vesicle coat"/>
    <property type="evidence" value="ECO:0007669"/>
    <property type="project" value="InterPro"/>
</dbReference>
<keyword evidence="9 12" id="KW-0653">Protein transport</keyword>
<dbReference type="GO" id="GO:0000139">
    <property type="term" value="C:Golgi membrane"/>
    <property type="evidence" value="ECO:0007669"/>
    <property type="project" value="UniProtKB-SubCell"/>
</dbReference>
<keyword evidence="6 12" id="KW-0256">Endoplasmic reticulum</keyword>
<dbReference type="Pfam" id="PF04810">
    <property type="entry name" value="zf-Sec23_Sec24"/>
    <property type="match status" value="1"/>
</dbReference>
<evidence type="ECO:0000313" key="18">
    <source>
        <dbReference type="EMBL" id="KRH93331.1"/>
    </source>
</evidence>
<dbReference type="SUPFAM" id="SSF81811">
    <property type="entry name" value="Helical domain of Sec23/24"/>
    <property type="match status" value="1"/>
</dbReference>
<feature type="domain" description="Gelsolin-like" evidence="13">
    <location>
        <begin position="582"/>
        <end position="627"/>
    </location>
</feature>
<dbReference type="Pfam" id="PF08033">
    <property type="entry name" value="Sec23_BS"/>
    <property type="match status" value="1"/>
</dbReference>
<dbReference type="EMBL" id="LGUB01000382">
    <property type="protein sequence ID" value="KRH93331.1"/>
    <property type="molecule type" value="Genomic_DNA"/>
</dbReference>
<evidence type="ECO:0000256" key="8">
    <source>
        <dbReference type="ARBA" id="ARBA00022892"/>
    </source>
</evidence>
<reference evidence="18 19" key="1">
    <citation type="submission" date="2015-07" db="EMBL/GenBank/DDBJ databases">
        <title>The genome of Pseudoloma neurophilia, a relevant intracellular parasite of the zebrafish.</title>
        <authorList>
            <person name="Ndikumana S."/>
            <person name="Pelin A."/>
            <person name="Sanders J."/>
            <person name="Corradi N."/>
        </authorList>
    </citation>
    <scope>NUCLEOTIDE SEQUENCE [LARGE SCALE GENOMIC DNA]</scope>
    <source>
        <strain evidence="18 19">MK1</strain>
    </source>
</reference>
<keyword evidence="11 12" id="KW-0968">Cytoplasmic vesicle</keyword>
<keyword evidence="10 12" id="KW-0472">Membrane</keyword>
<keyword evidence="8 12" id="KW-0931">ER-Golgi transport</keyword>
<keyword evidence="4 12" id="KW-0813">Transport</keyword>
<evidence type="ECO:0000259" key="16">
    <source>
        <dbReference type="Pfam" id="PF04815"/>
    </source>
</evidence>
<dbReference type="Gene3D" id="2.60.40.1670">
    <property type="entry name" value="beta-sandwich domain of Sec23/24"/>
    <property type="match status" value="1"/>
</dbReference>
<dbReference type="Pfam" id="PF04811">
    <property type="entry name" value="Sec23_trunk"/>
    <property type="match status" value="1"/>
</dbReference>
<accession>A0A0R0LVB1</accession>
<evidence type="ECO:0000256" key="11">
    <source>
        <dbReference type="ARBA" id="ARBA00023329"/>
    </source>
</evidence>
<gene>
    <name evidence="18" type="ORF">M153_10580002337</name>
</gene>
<evidence type="ECO:0000259" key="13">
    <source>
        <dbReference type="Pfam" id="PF00626"/>
    </source>
</evidence>
<keyword evidence="12" id="KW-0333">Golgi apparatus</keyword>
<dbReference type="Gene3D" id="3.40.20.10">
    <property type="entry name" value="Severin"/>
    <property type="match status" value="1"/>
</dbReference>
<dbReference type="SUPFAM" id="SSF82754">
    <property type="entry name" value="C-terminal, gelsolin-like domain of Sec23/24"/>
    <property type="match status" value="1"/>
</dbReference>
<evidence type="ECO:0000256" key="7">
    <source>
        <dbReference type="ARBA" id="ARBA00022833"/>
    </source>
</evidence>
<dbReference type="InterPro" id="IPR012990">
    <property type="entry name" value="Beta-sandwich_Sec23_24"/>
</dbReference>
<dbReference type="InterPro" id="IPR006895">
    <property type="entry name" value="Znf_Sec23_Sec24"/>
</dbReference>
<evidence type="ECO:0000256" key="6">
    <source>
        <dbReference type="ARBA" id="ARBA00022824"/>
    </source>
</evidence>
<evidence type="ECO:0000256" key="12">
    <source>
        <dbReference type="RuleBase" id="RU365030"/>
    </source>
</evidence>
<proteinExistence type="inferred from homology"/>
<comment type="similarity">
    <text evidence="3 12">Belongs to the SEC23/SEC24 family. SEC23 subfamily.</text>
</comment>
<keyword evidence="12" id="KW-0963">Cytoplasm</keyword>
<keyword evidence="7 12" id="KW-0862">Zinc</keyword>
<evidence type="ECO:0000256" key="10">
    <source>
        <dbReference type="ARBA" id="ARBA00023136"/>
    </source>
</evidence>
<name>A0A0R0LVB1_9MICR</name>
<dbReference type="InterPro" id="IPR037364">
    <property type="entry name" value="Sec23"/>
</dbReference>
<dbReference type="InterPro" id="IPR007123">
    <property type="entry name" value="Gelsolin-like_dom"/>
</dbReference>
<dbReference type="Pfam" id="PF00626">
    <property type="entry name" value="Gelsolin"/>
    <property type="match status" value="1"/>
</dbReference>
<dbReference type="GO" id="GO:0006886">
    <property type="term" value="P:intracellular protein transport"/>
    <property type="evidence" value="ECO:0007669"/>
    <property type="project" value="InterPro"/>
</dbReference>
<evidence type="ECO:0000256" key="1">
    <source>
        <dbReference type="ARBA" id="ARBA00004299"/>
    </source>
</evidence>
<dbReference type="InterPro" id="IPR036175">
    <property type="entry name" value="Sec23/24_helical_dom_sf"/>
</dbReference>
<dbReference type="GO" id="GO:0008270">
    <property type="term" value="F:zinc ion binding"/>
    <property type="evidence" value="ECO:0007669"/>
    <property type="project" value="InterPro"/>
</dbReference>
<dbReference type="Gene3D" id="1.20.120.730">
    <property type="entry name" value="Sec23/Sec24 helical domain"/>
    <property type="match status" value="1"/>
</dbReference>
<organism evidence="18 19">
    <name type="scientific">Pseudoloma neurophilia</name>
    <dbReference type="NCBI Taxonomy" id="146866"/>
    <lineage>
        <taxon>Eukaryota</taxon>
        <taxon>Fungi</taxon>
        <taxon>Fungi incertae sedis</taxon>
        <taxon>Microsporidia</taxon>
        <taxon>Pseudoloma</taxon>
    </lineage>
</organism>
<sequence>MEEALREIEEFDGLRMSWNVLPVTQSEDYSLPVPITALYTPLQECEMLKYEPIFCPGCRSLFNCYSKVYYDTKDWDCLFCNRKNKLPSQYYDITPENLPLELVHSTVEYLLTRECNMEPYFFFIVDICPFDDQRYQTLIEGIKITYEGLPEDAMISLITFGTNINLIDFKSPINRIFLFSGQKEYKKEDIDKFFIGKKSSNNLHSFFIEKRDLPIEKFLNFITKDTLSDKTGSMQTRCTGAAISFATSLLETIPAENAIKMFLFTEGPITTGPGQVCDIKDRVRSATEIIKDKINYTTPAMKFYDNLANRMVKIGASIDIISATLIDMGLYEMQPMFNKTGGLVVMGQDLDHNIFCTSAEKNVKKNEDGVLDMAFNVKFKIQTKNIKYKKGFGIGSPLLDNNNKETGWKIGCLQKNSNVGFIFEPALNMVEDDLGYFQIITQYQRSDKKLVTRVTTAARSYGKFTKMKQGFDQEAAIVVQARIFTFGIPLEDDRDLIRRLDRSFMRFIKRFSESRDTLKLPLSMSLYPNLSFFLRRSLIVQSTTNTPDETFYYRLIVGKEPVRNAMTLIHPVLKSFDIYEEEKHVPMDATSLEPDKILLLDTFHNVLIWYGEHIHQWIEQNLHLDEQYAFLKNIMNRARMEADKLVNSRLPTPQFTITEKFGSQERILLAKVNPSVTKDVVVSENIDYQTFYDSVCKILKND</sequence>
<feature type="domain" description="Sec23/Sec24 beta-sandwich" evidence="17">
    <location>
        <begin position="375"/>
        <end position="460"/>
    </location>
</feature>
<dbReference type="SUPFAM" id="SSF53300">
    <property type="entry name" value="vWA-like"/>
    <property type="match status" value="1"/>
</dbReference>
<dbReference type="PANTHER" id="PTHR11141:SF0">
    <property type="entry name" value="PROTEIN TRANSPORT PROTEIN SEC23"/>
    <property type="match status" value="1"/>
</dbReference>
<evidence type="ECO:0000259" key="17">
    <source>
        <dbReference type="Pfam" id="PF08033"/>
    </source>
</evidence>
<dbReference type="Gene3D" id="2.30.30.380">
    <property type="entry name" value="Zn-finger domain of Sec23/24"/>
    <property type="match status" value="1"/>
</dbReference>
<keyword evidence="19" id="KW-1185">Reference proteome</keyword>
<keyword evidence="5 12" id="KW-0479">Metal-binding</keyword>
<dbReference type="OrthoDB" id="10256289at2759"/>
<dbReference type="GO" id="GO:0070971">
    <property type="term" value="C:endoplasmic reticulum exit site"/>
    <property type="evidence" value="ECO:0007669"/>
    <property type="project" value="TreeGrafter"/>
</dbReference>
<dbReference type="Pfam" id="PF04815">
    <property type="entry name" value="Sec23_helical"/>
    <property type="match status" value="1"/>
</dbReference>
<dbReference type="InterPro" id="IPR006896">
    <property type="entry name" value="Sec23/24_trunk_dom"/>
</dbReference>
<evidence type="ECO:0000259" key="15">
    <source>
        <dbReference type="Pfam" id="PF04811"/>
    </source>
</evidence>
<comment type="caution">
    <text evidence="18">The sequence shown here is derived from an EMBL/GenBank/DDBJ whole genome shotgun (WGS) entry which is preliminary data.</text>
</comment>
<dbReference type="Gene3D" id="3.40.50.410">
    <property type="entry name" value="von Willebrand factor, type A domain"/>
    <property type="match status" value="1"/>
</dbReference>
<comment type="function">
    <text evidence="12">Component of the coat protein complex II (COPII) which promotes the formation of transport vesicles from the endoplasmic reticulum (ER). The coat has two main functions, the physical deformation of the endoplasmic reticulum membrane into vesicles and the selection of cargo molecules.</text>
</comment>
<dbReference type="GO" id="GO:0005096">
    <property type="term" value="F:GTPase activator activity"/>
    <property type="evidence" value="ECO:0007669"/>
    <property type="project" value="TreeGrafter"/>
</dbReference>
<dbReference type="GO" id="GO:0005789">
    <property type="term" value="C:endoplasmic reticulum membrane"/>
    <property type="evidence" value="ECO:0007669"/>
    <property type="project" value="UniProtKB-SubCell"/>
</dbReference>
<protein>
    <recommendedName>
        <fullName evidence="12">Protein transport protein SEC23</fullName>
    </recommendedName>
</protein>
<feature type="domain" description="Sec23/Sec24 helical" evidence="16">
    <location>
        <begin position="472"/>
        <end position="566"/>
    </location>
</feature>
<dbReference type="InterPro" id="IPR036174">
    <property type="entry name" value="Znf_Sec23_Sec24_sf"/>
</dbReference>
<evidence type="ECO:0000256" key="3">
    <source>
        <dbReference type="ARBA" id="ARBA00009210"/>
    </source>
</evidence>
<evidence type="ECO:0000256" key="2">
    <source>
        <dbReference type="ARBA" id="ARBA00004397"/>
    </source>
</evidence>
<feature type="domain" description="Sec23/Sec24 trunk" evidence="15">
    <location>
        <begin position="117"/>
        <end position="352"/>
    </location>
</feature>
<dbReference type="AlphaFoldDB" id="A0A0R0LVB1"/>
<comment type="subcellular location">
    <subcellularLocation>
        <location evidence="12">Cytoplasm</location>
    </subcellularLocation>
    <subcellularLocation>
        <location evidence="1 12">Cytoplasmic vesicle</location>
        <location evidence="1 12">COPII-coated vesicle membrane</location>
        <topology evidence="1 12">Peripheral membrane protein</topology>
        <orientation evidence="1 12">Cytoplasmic side</orientation>
    </subcellularLocation>
    <subcellularLocation>
        <location evidence="2 12">Endoplasmic reticulum membrane</location>
        <topology evidence="2 12">Peripheral membrane protein</topology>
        <orientation evidence="2 12">Cytoplasmic side</orientation>
    </subcellularLocation>
    <subcellularLocation>
        <location evidence="12">Golgi apparatus membrane</location>
        <topology evidence="12">Peripheral membrane protein</topology>
        <orientation evidence="12">Cytoplasmic side</orientation>
    </subcellularLocation>
</comment>
<dbReference type="SUPFAM" id="SSF81995">
    <property type="entry name" value="beta-sandwich domain of Sec23/24"/>
    <property type="match status" value="1"/>
</dbReference>
<dbReference type="InterPro" id="IPR006900">
    <property type="entry name" value="Sec23/24_helical_dom"/>
</dbReference>
<dbReference type="SUPFAM" id="SSF82919">
    <property type="entry name" value="Zn-finger domain of Sec23/24"/>
    <property type="match status" value="1"/>
</dbReference>
<evidence type="ECO:0000256" key="5">
    <source>
        <dbReference type="ARBA" id="ARBA00022723"/>
    </source>
</evidence>
<evidence type="ECO:0000256" key="9">
    <source>
        <dbReference type="ARBA" id="ARBA00022927"/>
    </source>
</evidence>
<dbReference type="GO" id="GO:0090110">
    <property type="term" value="P:COPII-coated vesicle cargo loading"/>
    <property type="evidence" value="ECO:0007669"/>
    <property type="project" value="TreeGrafter"/>
</dbReference>
<dbReference type="VEuPathDB" id="MicrosporidiaDB:M153_10580002337"/>
<evidence type="ECO:0000313" key="19">
    <source>
        <dbReference type="Proteomes" id="UP000051530"/>
    </source>
</evidence>
<evidence type="ECO:0000256" key="4">
    <source>
        <dbReference type="ARBA" id="ARBA00022448"/>
    </source>
</evidence>
<feature type="domain" description="Zinc finger Sec23/Sec24-type" evidence="14">
    <location>
        <begin position="52"/>
        <end position="90"/>
    </location>
</feature>
<dbReference type="Proteomes" id="UP000051530">
    <property type="component" value="Unassembled WGS sequence"/>
</dbReference>
<dbReference type="InterPro" id="IPR029006">
    <property type="entry name" value="ADF-H/Gelsolin-like_dom_sf"/>
</dbReference>
<dbReference type="InterPro" id="IPR036465">
    <property type="entry name" value="vWFA_dom_sf"/>
</dbReference>
<evidence type="ECO:0000259" key="14">
    <source>
        <dbReference type="Pfam" id="PF04810"/>
    </source>
</evidence>